<protein>
    <submittedName>
        <fullName evidence="2">GNAT family N-acetyltransferase</fullName>
    </submittedName>
</protein>
<dbReference type="Pfam" id="PF00583">
    <property type="entry name" value="Acetyltransf_1"/>
    <property type="match status" value="1"/>
</dbReference>
<dbReference type="EMBL" id="CP104067">
    <property type="protein sequence ID" value="WAH40063.1"/>
    <property type="molecule type" value="Genomic_DNA"/>
</dbReference>
<evidence type="ECO:0000313" key="3">
    <source>
        <dbReference type="Proteomes" id="UP001164761"/>
    </source>
</evidence>
<evidence type="ECO:0000313" key="2">
    <source>
        <dbReference type="EMBL" id="WAH40063.1"/>
    </source>
</evidence>
<dbReference type="PROSITE" id="PS51186">
    <property type="entry name" value="GNAT"/>
    <property type="match status" value="1"/>
</dbReference>
<gene>
    <name evidence="2" type="ORF">NZD89_16890</name>
</gene>
<name>A0ABY6ZBB9_9BACL</name>
<dbReference type="InterPro" id="IPR000182">
    <property type="entry name" value="GNAT_dom"/>
</dbReference>
<dbReference type="CDD" id="cd04301">
    <property type="entry name" value="NAT_SF"/>
    <property type="match status" value="1"/>
</dbReference>
<dbReference type="InterPro" id="IPR016181">
    <property type="entry name" value="Acyl_CoA_acyltransferase"/>
</dbReference>
<evidence type="ECO:0000259" key="1">
    <source>
        <dbReference type="PROSITE" id="PS51186"/>
    </source>
</evidence>
<dbReference type="SUPFAM" id="SSF55729">
    <property type="entry name" value="Acyl-CoA N-acyltransferases (Nat)"/>
    <property type="match status" value="1"/>
</dbReference>
<dbReference type="RefSeq" id="WP_268003961.1">
    <property type="nucleotide sequence ID" value="NZ_CP104067.1"/>
</dbReference>
<reference evidence="2" key="1">
    <citation type="submission" date="2022-08" db="EMBL/GenBank/DDBJ databases">
        <title>Alicyclobacillus fastidiosus DSM 17978, complete genome.</title>
        <authorList>
            <person name="Wang Q."/>
            <person name="Cai R."/>
            <person name="Wang Z."/>
        </authorList>
    </citation>
    <scope>NUCLEOTIDE SEQUENCE</scope>
    <source>
        <strain evidence="2">DSM 17978</strain>
    </source>
</reference>
<feature type="domain" description="N-acetyltransferase" evidence="1">
    <location>
        <begin position="128"/>
        <end position="262"/>
    </location>
</feature>
<proteinExistence type="predicted"/>
<sequence length="262" mass="30053">MIPTFKQQLIPRMENNFFAYMSYYARRLPGMRVIDQENILIVDSSFSSDTFNYICRARFDADVNRKINLAVGYFKSINLPYAWWVTPHSQPHDLGTYLERCGLQQTEQDLGMIADLSKLPVLKTPEGLEVRRVNSIERLHDFAFVVSSVFDPPDPVVRLFYENVSSVVLTEHCPMRLFVAYFDEKPVSTSALFMDVEMAGIYSVATLQTFRRRGFGTSVTLSALQAARHEGLEFAALQASEDGKHIYEILGFENCCDFYVYQ</sequence>
<organism evidence="2 3">
    <name type="scientific">Alicyclobacillus fastidiosus</name>
    <dbReference type="NCBI Taxonomy" id="392011"/>
    <lineage>
        <taxon>Bacteria</taxon>
        <taxon>Bacillati</taxon>
        <taxon>Bacillota</taxon>
        <taxon>Bacilli</taxon>
        <taxon>Bacillales</taxon>
        <taxon>Alicyclobacillaceae</taxon>
        <taxon>Alicyclobacillus</taxon>
    </lineage>
</organism>
<accession>A0ABY6ZBB9</accession>
<dbReference type="Gene3D" id="3.40.630.30">
    <property type="match status" value="1"/>
</dbReference>
<keyword evidence="3" id="KW-1185">Reference proteome</keyword>
<dbReference type="Proteomes" id="UP001164761">
    <property type="component" value="Chromosome"/>
</dbReference>